<name>Q7V8J2_PROMM</name>
<dbReference type="KEGG" id="pmt:PMT_0354"/>
<keyword evidence="2" id="KW-1185">Reference proteome</keyword>
<dbReference type="eggNOG" id="ENOG50314QQ">
    <property type="taxonomic scope" value="Bacteria"/>
</dbReference>
<dbReference type="HOGENOM" id="CLU_128733_0_0_3"/>
<evidence type="ECO:0000313" key="2">
    <source>
        <dbReference type="Proteomes" id="UP000001423"/>
    </source>
</evidence>
<dbReference type="OrthoDB" id="465343at2"/>
<dbReference type="InterPro" id="IPR016780">
    <property type="entry name" value="UCP020893"/>
</dbReference>
<evidence type="ECO:0000313" key="1">
    <source>
        <dbReference type="EMBL" id="CAE20529.1"/>
    </source>
</evidence>
<accession>Q7V8J2</accession>
<gene>
    <name evidence="1" type="ordered locus">PMT_0354</name>
</gene>
<dbReference type="AlphaFoldDB" id="Q7V8J2"/>
<dbReference type="EMBL" id="BX548175">
    <property type="protein sequence ID" value="CAE20529.1"/>
    <property type="molecule type" value="Genomic_DNA"/>
</dbReference>
<organism evidence="1 2">
    <name type="scientific">Prochlorococcus marinus (strain MIT 9313)</name>
    <dbReference type="NCBI Taxonomy" id="74547"/>
    <lineage>
        <taxon>Bacteria</taxon>
        <taxon>Bacillati</taxon>
        <taxon>Cyanobacteriota</taxon>
        <taxon>Cyanophyceae</taxon>
        <taxon>Synechococcales</taxon>
        <taxon>Prochlorococcaceae</taxon>
        <taxon>Prochlorococcus</taxon>
    </lineage>
</organism>
<reference evidence="1 2" key="1">
    <citation type="journal article" date="2003" name="Nature">
        <title>Genome divergence in two Prochlorococcus ecotypes reflects oceanic niche differentiation.</title>
        <authorList>
            <person name="Rocap G."/>
            <person name="Larimer F.W."/>
            <person name="Lamerdin J.E."/>
            <person name="Malfatti S."/>
            <person name="Chain P."/>
            <person name="Ahlgren N.A."/>
            <person name="Arellano A."/>
            <person name="Coleman M."/>
            <person name="Hauser L."/>
            <person name="Hess W.R."/>
            <person name="Johnson Z.I."/>
            <person name="Land M.L."/>
            <person name="Lindell D."/>
            <person name="Post A.F."/>
            <person name="Regala W."/>
            <person name="Shah M."/>
            <person name="Shaw S.L."/>
            <person name="Steglich C."/>
            <person name="Sullivan M.B."/>
            <person name="Ting C.S."/>
            <person name="Tolonen A."/>
            <person name="Webb E.A."/>
            <person name="Zinser E.R."/>
            <person name="Chisholm S.W."/>
        </authorList>
    </citation>
    <scope>NUCLEOTIDE SEQUENCE [LARGE SCALE GENOMIC DNA]</scope>
    <source>
        <strain evidence="2">MIT 9313</strain>
    </source>
</reference>
<protein>
    <submittedName>
        <fullName evidence="1">Uncharacterized protein</fullName>
    </submittedName>
</protein>
<dbReference type="Proteomes" id="UP000001423">
    <property type="component" value="Chromosome"/>
</dbReference>
<dbReference type="RefSeq" id="WP_011129733.1">
    <property type="nucleotide sequence ID" value="NC_005071.1"/>
</dbReference>
<dbReference type="PIRSF" id="PIRSF020893">
    <property type="entry name" value="UCP020893"/>
    <property type="match status" value="1"/>
</dbReference>
<sequence>MSTPAPSFEQAIEITAQWLRLWEEGELSDEVLADRVAELVASRDGARGFFVVSLAGDSPLMDRLPEALVMQLRAAGEGVVDLTVRNLAMSTAMAMHHQRTGDMAQQAGSKKVTSRCTELLRLLEPKSVKTRLEQLLEAVEHTRGEDVAFLNRWGYDDEQKQAITASIEAIAET</sequence>
<proteinExistence type="predicted"/>